<feature type="domain" description="Dienelactone hydrolase" evidence="1">
    <location>
        <begin position="16"/>
        <end position="223"/>
    </location>
</feature>
<keyword evidence="2" id="KW-0378">Hydrolase</keyword>
<dbReference type="InterPro" id="IPR002925">
    <property type="entry name" value="Dienelactn_hydro"/>
</dbReference>
<dbReference type="InterPro" id="IPR029058">
    <property type="entry name" value="AB_hydrolase_fold"/>
</dbReference>
<evidence type="ECO:0000313" key="2">
    <source>
        <dbReference type="EMBL" id="AKU98465.1"/>
    </source>
</evidence>
<dbReference type="Pfam" id="PF01738">
    <property type="entry name" value="DLH"/>
    <property type="match status" value="1"/>
</dbReference>
<dbReference type="PANTHER" id="PTHR46623:SF6">
    <property type="entry name" value="ALPHA_BETA-HYDROLASES SUPERFAMILY PROTEIN"/>
    <property type="match status" value="1"/>
</dbReference>
<dbReference type="OrthoDB" id="9787933at2"/>
<dbReference type="PATRIC" id="fig|1391654.3.peg.5190"/>
<dbReference type="Gene3D" id="3.40.50.1820">
    <property type="entry name" value="alpha/beta hydrolase"/>
    <property type="match status" value="1"/>
</dbReference>
<dbReference type="Proteomes" id="UP000064967">
    <property type="component" value="Chromosome"/>
</dbReference>
<name>A0A0K1PY55_9BACT</name>
<organism evidence="2 3">
    <name type="scientific">Labilithrix luteola</name>
    <dbReference type="NCBI Taxonomy" id="1391654"/>
    <lineage>
        <taxon>Bacteria</taxon>
        <taxon>Pseudomonadati</taxon>
        <taxon>Myxococcota</taxon>
        <taxon>Polyangia</taxon>
        <taxon>Polyangiales</taxon>
        <taxon>Labilitrichaceae</taxon>
        <taxon>Labilithrix</taxon>
    </lineage>
</organism>
<dbReference type="AlphaFoldDB" id="A0A0K1PY55"/>
<accession>A0A0K1PY55</accession>
<proteinExistence type="predicted"/>
<dbReference type="GO" id="GO:0016787">
    <property type="term" value="F:hydrolase activity"/>
    <property type="evidence" value="ECO:0007669"/>
    <property type="project" value="UniProtKB-KW"/>
</dbReference>
<gene>
    <name evidence="2" type="ORF">AKJ09_05129</name>
</gene>
<keyword evidence="3" id="KW-1185">Reference proteome</keyword>
<dbReference type="KEGG" id="llu:AKJ09_05129"/>
<evidence type="ECO:0000313" key="3">
    <source>
        <dbReference type="Proteomes" id="UP000064967"/>
    </source>
</evidence>
<reference evidence="2 3" key="1">
    <citation type="submission" date="2015-08" db="EMBL/GenBank/DDBJ databases">
        <authorList>
            <person name="Babu N.S."/>
            <person name="Beckwith C.J."/>
            <person name="Beseler K.G."/>
            <person name="Brison A."/>
            <person name="Carone J.V."/>
            <person name="Caskin T.P."/>
            <person name="Diamond M."/>
            <person name="Durham M.E."/>
            <person name="Foxe J.M."/>
            <person name="Go M."/>
            <person name="Henderson B.A."/>
            <person name="Jones I.B."/>
            <person name="McGettigan J.A."/>
            <person name="Micheletti S.J."/>
            <person name="Nasrallah M.E."/>
            <person name="Ortiz D."/>
            <person name="Piller C.R."/>
            <person name="Privatt S.R."/>
            <person name="Schneider S.L."/>
            <person name="Sharp S."/>
            <person name="Smith T.C."/>
            <person name="Stanton J.D."/>
            <person name="Ullery H.E."/>
            <person name="Wilson R.J."/>
            <person name="Serrano M.G."/>
            <person name="Buck G."/>
            <person name="Lee V."/>
            <person name="Wang Y."/>
            <person name="Carvalho R."/>
            <person name="Voegtly L."/>
            <person name="Shi R."/>
            <person name="Duckworth R."/>
            <person name="Johnson A."/>
            <person name="Loviza R."/>
            <person name="Walstead R."/>
            <person name="Shah Z."/>
            <person name="Kiflezghi M."/>
            <person name="Wade K."/>
            <person name="Ball S.L."/>
            <person name="Bradley K.W."/>
            <person name="Asai D.J."/>
            <person name="Bowman C.A."/>
            <person name="Russell D.A."/>
            <person name="Pope W.H."/>
            <person name="Jacobs-Sera D."/>
            <person name="Hendrix R.W."/>
            <person name="Hatfull G.F."/>
        </authorList>
    </citation>
    <scope>NUCLEOTIDE SEQUENCE [LARGE SCALE GENOMIC DNA]</scope>
    <source>
        <strain evidence="2 3">DSM 27648</strain>
    </source>
</reference>
<dbReference type="InterPro" id="IPR051049">
    <property type="entry name" value="Dienelactone_hydrolase-like"/>
</dbReference>
<dbReference type="STRING" id="1391654.AKJ09_05129"/>
<dbReference type="EMBL" id="CP012333">
    <property type="protein sequence ID" value="AKU98465.1"/>
    <property type="molecule type" value="Genomic_DNA"/>
</dbReference>
<dbReference type="PANTHER" id="PTHR46623">
    <property type="entry name" value="CARBOXYMETHYLENEBUTENOLIDASE-RELATED"/>
    <property type="match status" value="1"/>
</dbReference>
<sequence>MTTKVTFSTKAGGTIEGALCEPPGAGVTGALVVVHEWHGLNEVMKLHCERFAQAGFLALVPDLFHGKVAKDDDEAAKLLGTFDFQKAVGEIGETVAYLRSHPRCNGRVAVTGFCLGGALTLAAARYIPALAAAVPFYGLPRFPSDEFTNVKAPICGHYARVDDWANPSVAEEIQRKVRAGGGQMDLYIYDAGHAFMRSTDSSRYEPKSAELAWQRTVDFLQRHIG</sequence>
<dbReference type="SUPFAM" id="SSF53474">
    <property type="entry name" value="alpha/beta-Hydrolases"/>
    <property type="match status" value="1"/>
</dbReference>
<protein>
    <submittedName>
        <fullName evidence="2">Dienelactone hydrolase family</fullName>
    </submittedName>
</protein>
<dbReference type="RefSeq" id="WP_146649421.1">
    <property type="nucleotide sequence ID" value="NZ_CP012333.1"/>
</dbReference>
<evidence type="ECO:0000259" key="1">
    <source>
        <dbReference type="Pfam" id="PF01738"/>
    </source>
</evidence>